<feature type="transmembrane region" description="Helical" evidence="1">
    <location>
        <begin position="71"/>
        <end position="94"/>
    </location>
</feature>
<keyword evidence="1" id="KW-0812">Transmembrane</keyword>
<accession>A0A1F5TLL3</accession>
<evidence type="ECO:0000313" key="3">
    <source>
        <dbReference type="Proteomes" id="UP000177939"/>
    </source>
</evidence>
<dbReference type="EMBL" id="MFGL01000035">
    <property type="protein sequence ID" value="OGF39823.1"/>
    <property type="molecule type" value="Genomic_DNA"/>
</dbReference>
<sequence length="243" mass="27893">MSDLIKKTLEAIKQKNITPTPRWQFLLKDSFVWAGAGITLVLGSLAVPVIIHMLVTNDWDVYEYLDGSFGQFILLTLPYFWIVFLLLFIALAYYNIRHTKGGYRYSIFYVSAGSIAVSLLLGAALYGAGLGQVIDETFAQNVPFYEEFARPRHFLWLQDKHGLLAGTIVEIRDDAHFNLMDFRNKNWEVSYRMPVMRQPLPFVQNGIRVRAIGRRIDDTHFDARMLAPFNPPLGGWIMEGIER</sequence>
<protein>
    <submittedName>
        <fullName evidence="2">Uncharacterized protein</fullName>
    </submittedName>
</protein>
<reference evidence="2 3" key="1">
    <citation type="journal article" date="2016" name="Nat. Commun.">
        <title>Thousands of microbial genomes shed light on interconnected biogeochemical processes in an aquifer system.</title>
        <authorList>
            <person name="Anantharaman K."/>
            <person name="Brown C.T."/>
            <person name="Hug L.A."/>
            <person name="Sharon I."/>
            <person name="Castelle C.J."/>
            <person name="Probst A.J."/>
            <person name="Thomas B.C."/>
            <person name="Singh A."/>
            <person name="Wilkins M.J."/>
            <person name="Karaoz U."/>
            <person name="Brodie E.L."/>
            <person name="Williams K.H."/>
            <person name="Hubbard S.S."/>
            <person name="Banfield J.F."/>
        </authorList>
    </citation>
    <scope>NUCLEOTIDE SEQUENCE [LARGE SCALE GENOMIC DNA]</scope>
</reference>
<evidence type="ECO:0000313" key="2">
    <source>
        <dbReference type="EMBL" id="OGF39823.1"/>
    </source>
</evidence>
<dbReference type="AlphaFoldDB" id="A0A1F5TLL3"/>
<gene>
    <name evidence="2" type="ORF">A2477_04675</name>
</gene>
<feature type="transmembrane region" description="Helical" evidence="1">
    <location>
        <begin position="106"/>
        <end position="128"/>
    </location>
</feature>
<keyword evidence="1" id="KW-1133">Transmembrane helix</keyword>
<evidence type="ECO:0000256" key="1">
    <source>
        <dbReference type="SAM" id="Phobius"/>
    </source>
</evidence>
<keyword evidence="1" id="KW-0472">Membrane</keyword>
<name>A0A1F5TLL3_9BACT</name>
<dbReference type="Proteomes" id="UP000177939">
    <property type="component" value="Unassembled WGS sequence"/>
</dbReference>
<comment type="caution">
    <text evidence="2">The sequence shown here is derived from an EMBL/GenBank/DDBJ whole genome shotgun (WGS) entry which is preliminary data.</text>
</comment>
<feature type="transmembrane region" description="Helical" evidence="1">
    <location>
        <begin position="31"/>
        <end position="51"/>
    </location>
</feature>
<proteinExistence type="predicted"/>
<organism evidence="2 3">
    <name type="scientific">Candidatus Falkowbacteria bacterium RIFOXYC2_FULL_47_12</name>
    <dbReference type="NCBI Taxonomy" id="1798004"/>
    <lineage>
        <taxon>Bacteria</taxon>
        <taxon>Candidatus Falkowiibacteriota</taxon>
    </lineage>
</organism>